<proteinExistence type="predicted"/>
<dbReference type="PANTHER" id="PTHR37953:SF1">
    <property type="entry name" value="UPF0127 PROTEIN MJ1496"/>
    <property type="match status" value="1"/>
</dbReference>
<dbReference type="Proteomes" id="UP001062443">
    <property type="component" value="Unassembled WGS sequence"/>
</dbReference>
<keyword evidence="1" id="KW-0732">Signal</keyword>
<dbReference type="RefSeq" id="WP_174523610.1">
    <property type="nucleotide sequence ID" value="NZ_BAQB01000004.1"/>
</dbReference>
<evidence type="ECO:0008006" key="4">
    <source>
        <dbReference type="Google" id="ProtNLM"/>
    </source>
</evidence>
<dbReference type="EMBL" id="BAQB01000004">
    <property type="protein sequence ID" value="GBR44642.1"/>
    <property type="molecule type" value="Genomic_DNA"/>
</dbReference>
<gene>
    <name evidence="2" type="ORF">AA106556_0494</name>
</gene>
<evidence type="ECO:0000313" key="3">
    <source>
        <dbReference type="Proteomes" id="UP001062443"/>
    </source>
</evidence>
<evidence type="ECO:0000313" key="2">
    <source>
        <dbReference type="EMBL" id="GBR44642.1"/>
    </source>
</evidence>
<protein>
    <recommendedName>
        <fullName evidence="4">DUF192 domain-containing protein</fullName>
    </recommendedName>
</protein>
<reference evidence="2" key="1">
    <citation type="submission" date="2013-04" db="EMBL/GenBank/DDBJ databases">
        <title>The genome sequencing project of 58 acetic acid bacteria.</title>
        <authorList>
            <person name="Okamoto-Kainuma A."/>
            <person name="Ishikawa M."/>
            <person name="Umino S."/>
            <person name="Koizumi Y."/>
            <person name="Shiwa Y."/>
            <person name="Yoshikawa H."/>
            <person name="Matsutani M."/>
            <person name="Matsushita K."/>
        </authorList>
    </citation>
    <scope>NUCLEOTIDE SEQUENCE</scope>
    <source>
        <strain evidence="2">NBRC 106556</strain>
    </source>
</reference>
<dbReference type="InterPro" id="IPR038695">
    <property type="entry name" value="Saro_0823-like_sf"/>
</dbReference>
<keyword evidence="3" id="KW-1185">Reference proteome</keyword>
<comment type="caution">
    <text evidence="2">The sequence shown here is derived from an EMBL/GenBank/DDBJ whole genome shotgun (WGS) entry which is preliminary data.</text>
</comment>
<dbReference type="InterPro" id="IPR003795">
    <property type="entry name" value="DUF192"/>
</dbReference>
<feature type="signal peptide" evidence="1">
    <location>
        <begin position="1"/>
        <end position="25"/>
    </location>
</feature>
<accession>A0ABQ0QH49</accession>
<dbReference type="Gene3D" id="2.60.120.1140">
    <property type="entry name" value="Protein of unknown function DUF192"/>
    <property type="match status" value="1"/>
</dbReference>
<sequence length="166" mass="17845">MALLVRLAAAACFAAGVLSIGTGMAEEPITRAQPKLPVQNLTITSQDGQAHLFHVEMAFTPRQQEIGEMFRTHLPESEGMLFVWPTPQNSDMWMRNTLVPLDIVFIDQTHHIHAIAEDAVPLSEAILSSQGAVASTLELAGGVTAKMNIRVGDLVSGPAIEAKSHP</sequence>
<organism evidence="2 3">
    <name type="scientific">Neokomagataea tanensis NBRC 106556</name>
    <dbReference type="NCBI Taxonomy" id="1223519"/>
    <lineage>
        <taxon>Bacteria</taxon>
        <taxon>Pseudomonadati</taxon>
        <taxon>Pseudomonadota</taxon>
        <taxon>Alphaproteobacteria</taxon>
        <taxon>Acetobacterales</taxon>
        <taxon>Acetobacteraceae</taxon>
        <taxon>Neokomagataea</taxon>
    </lineage>
</organism>
<feature type="chain" id="PRO_5045751343" description="DUF192 domain-containing protein" evidence="1">
    <location>
        <begin position="26"/>
        <end position="166"/>
    </location>
</feature>
<dbReference type="Pfam" id="PF02643">
    <property type="entry name" value="DUF192"/>
    <property type="match status" value="1"/>
</dbReference>
<name>A0ABQ0QH49_9PROT</name>
<dbReference type="PANTHER" id="PTHR37953">
    <property type="entry name" value="UPF0127 PROTEIN MJ1496"/>
    <property type="match status" value="1"/>
</dbReference>
<evidence type="ECO:0000256" key="1">
    <source>
        <dbReference type="SAM" id="SignalP"/>
    </source>
</evidence>